<dbReference type="EMBL" id="WPOC01000023">
    <property type="protein sequence ID" value="MVN16101.1"/>
    <property type="molecule type" value="Genomic_DNA"/>
</dbReference>
<proteinExistence type="predicted"/>
<accession>A0A6N8IJP3</accession>
<dbReference type="Proteomes" id="UP000468327">
    <property type="component" value="Unassembled WGS sequence"/>
</dbReference>
<gene>
    <name evidence="1" type="ORF">GO738_12255</name>
</gene>
<comment type="caution">
    <text evidence="1">The sequence shown here is derived from an EMBL/GenBank/DDBJ whole genome shotgun (WGS) entry which is preliminary data.</text>
</comment>
<evidence type="ECO:0000313" key="1">
    <source>
        <dbReference type="EMBL" id="MVN16101.1"/>
    </source>
</evidence>
<name>A0A6N8IJP3_9ACTN</name>
<protein>
    <submittedName>
        <fullName evidence="1">Uncharacterized protein</fullName>
    </submittedName>
</protein>
<keyword evidence="2" id="KW-1185">Reference proteome</keyword>
<evidence type="ECO:0000313" key="2">
    <source>
        <dbReference type="Proteomes" id="UP000468327"/>
    </source>
</evidence>
<dbReference type="RefSeq" id="WP_087190892.1">
    <property type="nucleotide sequence ID" value="NZ_DBEZYS010000216.1"/>
</dbReference>
<dbReference type="AlphaFoldDB" id="A0A6N8IJP3"/>
<organism evidence="1 2">
    <name type="scientific">Gordonibacter urolithinfaciens</name>
    <dbReference type="NCBI Taxonomy" id="1335613"/>
    <lineage>
        <taxon>Bacteria</taxon>
        <taxon>Bacillati</taxon>
        <taxon>Actinomycetota</taxon>
        <taxon>Coriobacteriia</taxon>
        <taxon>Eggerthellales</taxon>
        <taxon>Eggerthellaceae</taxon>
        <taxon>Gordonibacter</taxon>
    </lineage>
</organism>
<reference evidence="1 2" key="1">
    <citation type="submission" date="2019-11" db="EMBL/GenBank/DDBJ databases">
        <title>Whole genome shotgun sequencing (WGS) data from Adlercreutzia equolifaciens ResAG-91, Eggerthella lenta MRI-F36, MRI-F37, MRI-F40, ResAG-49, ResAG-88, ResAG-121, ResAG-145, and Gordonibacter sp. ResAG-5, ResAG-26, ResAG-43, ResAG-50, ResAG-59.</title>
        <authorList>
            <person name="Stoll D.A."/>
            <person name="Danylec N."/>
            <person name="Franz C.M.A.P."/>
            <person name="Huch M."/>
        </authorList>
    </citation>
    <scope>NUCLEOTIDE SEQUENCE [LARGE SCALE GENOMIC DNA]</scope>
    <source>
        <strain evidence="1 2">ResAG-59</strain>
    </source>
</reference>
<sequence>MSGKAERTYSVTRTKATWKPRVIDVDPPVFRCPACGAVLLGVAGRKAAAFSGTGRTLVGEPPYAHLDAAPSCCGRAMEQLEATAATELPPGIVLDYAIVGGYNNNAVKLVWDIDRPGCSLAWAALKTFTGVQLSYVMPKKRSPLVFALADEDAYAYCDEDPCLECIFMCKRGFVFLAYVEGFGLVRLPLERAVATGSRGGAARG</sequence>